<dbReference type="RefSeq" id="WP_150447230.1">
    <property type="nucleotide sequence ID" value="NZ_VYSA01000001.1"/>
</dbReference>
<dbReference type="AlphaFoldDB" id="A0A5J5J655"/>
<accession>A0A5J5J655</accession>
<proteinExistence type="predicted"/>
<reference evidence="3" key="1">
    <citation type="submission" date="2019-09" db="EMBL/GenBank/DDBJ databases">
        <title>Mumia zhuanghuii sp. nov. isolated from the intestinal contents of plateau pika (Ochotona curzoniae) in the Qinghai-Tibet plateau of China.</title>
        <authorList>
            <person name="Tian Z."/>
        </authorList>
    </citation>
    <scope>NUCLEOTIDE SEQUENCE [LARGE SCALE GENOMIC DNA]</scope>
    <source>
        <strain evidence="3">JCM 30598</strain>
    </source>
</reference>
<feature type="signal peptide" evidence="1">
    <location>
        <begin position="1"/>
        <end position="40"/>
    </location>
</feature>
<sequence length="259" mass="27906">METFEGEVILSRVRNTLLGAAAMTCVALLGSAVTAPMATAAETSESSTTGGTWDPITGGTWDPTNNTNTFGYEFTFLFQTINNQTLKCPAGYRLRQTDDSPGRIVPAGVEVKEDGGVGASADHAMDQYGNSVGALAMSMGNWTPAEHYVTVVLHCEPFTPTTHTVEWSMTLSHVIANLRTRSVKVECPAEAPYLTNFTTTSKGVGGIIDDTYAPEYLHKLYKSGFTIRNLKNYPPSLDPNSFTISFNLSCTNIPKAGRT</sequence>
<keyword evidence="1" id="KW-0732">Signal</keyword>
<gene>
    <name evidence="2" type="ORF">F6B43_01850</name>
</gene>
<organism evidence="2 3">
    <name type="scientific">Microbacterium rhizomatis</name>
    <dbReference type="NCBI Taxonomy" id="1631477"/>
    <lineage>
        <taxon>Bacteria</taxon>
        <taxon>Bacillati</taxon>
        <taxon>Actinomycetota</taxon>
        <taxon>Actinomycetes</taxon>
        <taxon>Micrococcales</taxon>
        <taxon>Microbacteriaceae</taxon>
        <taxon>Microbacterium</taxon>
    </lineage>
</organism>
<evidence type="ECO:0008006" key="4">
    <source>
        <dbReference type="Google" id="ProtNLM"/>
    </source>
</evidence>
<dbReference type="EMBL" id="VYSA01000001">
    <property type="protein sequence ID" value="KAA9110455.1"/>
    <property type="molecule type" value="Genomic_DNA"/>
</dbReference>
<evidence type="ECO:0000313" key="2">
    <source>
        <dbReference type="EMBL" id="KAA9110455.1"/>
    </source>
</evidence>
<keyword evidence="3" id="KW-1185">Reference proteome</keyword>
<name>A0A5J5J655_9MICO</name>
<protein>
    <recommendedName>
        <fullName evidence="4">Secreted protein</fullName>
    </recommendedName>
</protein>
<evidence type="ECO:0000313" key="3">
    <source>
        <dbReference type="Proteomes" id="UP000325827"/>
    </source>
</evidence>
<dbReference type="Proteomes" id="UP000325827">
    <property type="component" value="Unassembled WGS sequence"/>
</dbReference>
<comment type="caution">
    <text evidence="2">The sequence shown here is derived from an EMBL/GenBank/DDBJ whole genome shotgun (WGS) entry which is preliminary data.</text>
</comment>
<feature type="chain" id="PRO_5023911532" description="Secreted protein" evidence="1">
    <location>
        <begin position="41"/>
        <end position="259"/>
    </location>
</feature>
<evidence type="ECO:0000256" key="1">
    <source>
        <dbReference type="SAM" id="SignalP"/>
    </source>
</evidence>